<comment type="caution">
    <text evidence="1">The sequence shown here is derived from an EMBL/GenBank/DDBJ whole genome shotgun (WGS) entry which is preliminary data.</text>
</comment>
<evidence type="ECO:0000313" key="1">
    <source>
        <dbReference type="EMBL" id="MBC8752090.1"/>
    </source>
</evidence>
<reference evidence="1 2" key="1">
    <citation type="submission" date="2019-09" db="EMBL/GenBank/DDBJ databases">
        <title>Paraburkholderia podalyriae sp. nov., A South African Podalyria-associated rhizobium.</title>
        <authorList>
            <person name="Mavima L."/>
            <person name="Beukes C.W."/>
            <person name="Palmer M."/>
            <person name="De Meyer S.E."/>
            <person name="James E.K."/>
            <person name="Maluk M."/>
            <person name="Avontuur J.R."/>
            <person name="Chan W.Y."/>
            <person name="Venter S.N."/>
            <person name="Steenkamp E.T."/>
        </authorList>
    </citation>
    <scope>NUCLEOTIDE SEQUENCE [LARGE SCALE GENOMIC DNA]</scope>
    <source>
        <strain evidence="1 2">WC7.3b</strain>
    </source>
</reference>
<keyword evidence="2" id="KW-1185">Reference proteome</keyword>
<sequence length="144" mass="15162">MSNPDEREVVPPPTNIVALYSHQGGEDATSPSVAHALETLSEAVLDGAESVASIALDMVRAATGATKVVLIRRGSDCWMPQTVVSASTTKLLEVATPELLREDNRILCGAYELVRTSPIAGSTPSGAIMARATTFREGGRVLSR</sequence>
<evidence type="ECO:0000313" key="2">
    <source>
        <dbReference type="Proteomes" id="UP000736373"/>
    </source>
</evidence>
<dbReference type="Proteomes" id="UP000736373">
    <property type="component" value="Unassembled WGS sequence"/>
</dbReference>
<proteinExistence type="predicted"/>
<dbReference type="RefSeq" id="WP_187638966.1">
    <property type="nucleotide sequence ID" value="NZ_VZQQ01000081.1"/>
</dbReference>
<accession>A0ABR7Q0N3</accession>
<dbReference type="EMBL" id="VZQQ01000081">
    <property type="protein sequence ID" value="MBC8752090.1"/>
    <property type="molecule type" value="Genomic_DNA"/>
</dbReference>
<gene>
    <name evidence="1" type="ORF">F6X42_38290</name>
</gene>
<name>A0ABR7Q0N3_9BURK</name>
<protein>
    <submittedName>
        <fullName evidence="1">Uncharacterized protein</fullName>
    </submittedName>
</protein>
<organism evidence="1 2">
    <name type="scientific">Paraburkholderia podalyriae</name>
    <dbReference type="NCBI Taxonomy" id="1938811"/>
    <lineage>
        <taxon>Bacteria</taxon>
        <taxon>Pseudomonadati</taxon>
        <taxon>Pseudomonadota</taxon>
        <taxon>Betaproteobacteria</taxon>
        <taxon>Burkholderiales</taxon>
        <taxon>Burkholderiaceae</taxon>
        <taxon>Paraburkholderia</taxon>
    </lineage>
</organism>